<organism evidence="7 8">
    <name type="scientific">Anaeroglobus geminatus F0357</name>
    <dbReference type="NCBI Taxonomy" id="861450"/>
    <lineage>
        <taxon>Bacteria</taxon>
        <taxon>Bacillati</taxon>
        <taxon>Bacillota</taxon>
        <taxon>Negativicutes</taxon>
        <taxon>Veillonellales</taxon>
        <taxon>Veillonellaceae</taxon>
        <taxon>Anaeroglobus</taxon>
    </lineage>
</organism>
<dbReference type="AlphaFoldDB" id="G9YG61"/>
<dbReference type="InterPro" id="IPR023271">
    <property type="entry name" value="Aquaporin-like"/>
</dbReference>
<evidence type="ECO:0000256" key="1">
    <source>
        <dbReference type="ARBA" id="ARBA00004141"/>
    </source>
</evidence>
<dbReference type="PATRIC" id="fig|861450.3.peg.599"/>
<keyword evidence="4 6" id="KW-0472">Membrane</keyword>
<gene>
    <name evidence="7" type="ORF">HMPREF0080_00625</name>
</gene>
<feature type="transmembrane region" description="Helical" evidence="6">
    <location>
        <begin position="202"/>
        <end position="224"/>
    </location>
</feature>
<dbReference type="PANTHER" id="PTHR30520">
    <property type="entry name" value="FORMATE TRANSPORTER-RELATED"/>
    <property type="match status" value="1"/>
</dbReference>
<dbReference type="HOGENOM" id="CLU_036896_3_0_9"/>
<dbReference type="Gene3D" id="1.20.1080.10">
    <property type="entry name" value="Glycerol uptake facilitator protein"/>
    <property type="match status" value="1"/>
</dbReference>
<dbReference type="eggNOG" id="COG2116">
    <property type="taxonomic scope" value="Bacteria"/>
</dbReference>
<sequence>MQIINKYCNRMNKGGIFMLSPADVAAKFDGIGQGKADLCIHQAVLLGILAGMYIALAAVGANTGGSMMDNPGVAKIISSLIFPAGLAMVVLAGSELFTGDCLMLIAKLDNRITWGKMLRLWVIVYIGNLAGSILVAFLMTQAQQLSLFGNGVALITIKTAVAKVNLSPLSAVILGVFCNFLVCVAVWIATAGSTATEKLAGVYLPIFLFVLCGFEHSVANMYYIPAGIFASLDPTYAAAAVAKGIDMSVLTWGNFFVRNLLPVTIGNIIGGSLMVGAVYWKCYHTDT</sequence>
<dbReference type="GO" id="GO:0005886">
    <property type="term" value="C:plasma membrane"/>
    <property type="evidence" value="ECO:0007669"/>
    <property type="project" value="TreeGrafter"/>
</dbReference>
<dbReference type="InterPro" id="IPR000292">
    <property type="entry name" value="For/NO2_transpt"/>
</dbReference>
<evidence type="ECO:0000313" key="8">
    <source>
        <dbReference type="Proteomes" id="UP000005481"/>
    </source>
</evidence>
<protein>
    <submittedName>
        <fullName evidence="7">Putative formate transporter FocA</fullName>
    </submittedName>
</protein>
<dbReference type="GO" id="GO:0015499">
    <property type="term" value="F:formate transmembrane transporter activity"/>
    <property type="evidence" value="ECO:0007669"/>
    <property type="project" value="TreeGrafter"/>
</dbReference>
<evidence type="ECO:0000256" key="6">
    <source>
        <dbReference type="SAM" id="Phobius"/>
    </source>
</evidence>
<feature type="transmembrane region" description="Helical" evidence="6">
    <location>
        <begin position="118"/>
        <end position="139"/>
    </location>
</feature>
<dbReference type="InterPro" id="IPR024002">
    <property type="entry name" value="For/NO2_transpt_CS"/>
</dbReference>
<dbReference type="PROSITE" id="PS01005">
    <property type="entry name" value="FORMATE_NITRITE_TP_1"/>
    <property type="match status" value="1"/>
</dbReference>
<evidence type="ECO:0000256" key="2">
    <source>
        <dbReference type="ARBA" id="ARBA00022692"/>
    </source>
</evidence>
<comment type="subcellular location">
    <subcellularLocation>
        <location evidence="1">Membrane</location>
        <topology evidence="1">Multi-pass membrane protein</topology>
    </subcellularLocation>
</comment>
<dbReference type="PANTHER" id="PTHR30520:SF6">
    <property type="entry name" value="FORMATE_NITRATE FAMILY TRANSPORTER (EUROFUNG)"/>
    <property type="match status" value="1"/>
</dbReference>
<dbReference type="STRING" id="861450.HMPREF0080_00625"/>
<evidence type="ECO:0000256" key="5">
    <source>
        <dbReference type="ARBA" id="ARBA00049660"/>
    </source>
</evidence>
<dbReference type="Proteomes" id="UP000005481">
    <property type="component" value="Unassembled WGS sequence"/>
</dbReference>
<comment type="caution">
    <text evidence="7">The sequence shown here is derived from an EMBL/GenBank/DDBJ whole genome shotgun (WGS) entry which is preliminary data.</text>
</comment>
<evidence type="ECO:0000256" key="4">
    <source>
        <dbReference type="ARBA" id="ARBA00023136"/>
    </source>
</evidence>
<evidence type="ECO:0000313" key="7">
    <source>
        <dbReference type="EMBL" id="EHM42491.1"/>
    </source>
</evidence>
<dbReference type="EMBL" id="AGCJ01000018">
    <property type="protein sequence ID" value="EHM42491.1"/>
    <property type="molecule type" value="Genomic_DNA"/>
</dbReference>
<accession>G9YG61</accession>
<name>G9YG61_9FIRM</name>
<reference evidence="7 8" key="1">
    <citation type="submission" date="2011-08" db="EMBL/GenBank/DDBJ databases">
        <authorList>
            <person name="Weinstock G."/>
            <person name="Sodergren E."/>
            <person name="Clifton S."/>
            <person name="Fulton L."/>
            <person name="Fulton B."/>
            <person name="Courtney L."/>
            <person name="Fronick C."/>
            <person name="Harrison M."/>
            <person name="Strong C."/>
            <person name="Farmer C."/>
            <person name="Delahaunty K."/>
            <person name="Markovic C."/>
            <person name="Hall O."/>
            <person name="Minx P."/>
            <person name="Tomlinson C."/>
            <person name="Mitreva M."/>
            <person name="Hou S."/>
            <person name="Chen J."/>
            <person name="Wollam A."/>
            <person name="Pepin K.H."/>
            <person name="Johnson M."/>
            <person name="Bhonagiri V."/>
            <person name="Zhang X."/>
            <person name="Suruliraj S."/>
            <person name="Warren W."/>
            <person name="Chinwalla A."/>
            <person name="Mardis E.R."/>
            <person name="Wilson R.K."/>
        </authorList>
    </citation>
    <scope>NUCLEOTIDE SEQUENCE [LARGE SCALE GENOMIC DNA]</scope>
    <source>
        <strain evidence="7 8">F0357</strain>
    </source>
</reference>
<comment type="similarity">
    <text evidence="5">Belongs to the FNT transporter (TC 1.A.16) family.</text>
</comment>
<keyword evidence="2 6" id="KW-0812">Transmembrane</keyword>
<keyword evidence="3 6" id="KW-1133">Transmembrane helix</keyword>
<evidence type="ECO:0000256" key="3">
    <source>
        <dbReference type="ARBA" id="ARBA00022989"/>
    </source>
</evidence>
<feature type="transmembrane region" description="Helical" evidence="6">
    <location>
        <begin position="260"/>
        <end position="280"/>
    </location>
</feature>
<feature type="transmembrane region" description="Helical" evidence="6">
    <location>
        <begin position="81"/>
        <end position="106"/>
    </location>
</feature>
<feature type="transmembrane region" description="Helical" evidence="6">
    <location>
        <begin position="169"/>
        <end position="190"/>
    </location>
</feature>
<dbReference type="Pfam" id="PF01226">
    <property type="entry name" value="Form_Nir_trans"/>
    <property type="match status" value="1"/>
</dbReference>
<proteinExistence type="inferred from homology"/>
<keyword evidence="8" id="KW-1185">Reference proteome</keyword>
<dbReference type="PROSITE" id="PS01006">
    <property type="entry name" value="FORMATE_NITRITE_TP_2"/>
    <property type="match status" value="1"/>
</dbReference>
<feature type="transmembrane region" description="Helical" evidence="6">
    <location>
        <begin position="43"/>
        <end position="61"/>
    </location>
</feature>